<dbReference type="SUPFAM" id="SSF53756">
    <property type="entry name" value="UDP-Glycosyltransferase/glycogen phosphorylase"/>
    <property type="match status" value="1"/>
</dbReference>
<organism evidence="3 4">
    <name type="scientific">Paenibacillus oleatilyticus</name>
    <dbReference type="NCBI Taxonomy" id="2594886"/>
    <lineage>
        <taxon>Bacteria</taxon>
        <taxon>Bacillati</taxon>
        <taxon>Bacillota</taxon>
        <taxon>Bacilli</taxon>
        <taxon>Bacillales</taxon>
        <taxon>Paenibacillaceae</taxon>
        <taxon>Paenibacillus</taxon>
    </lineage>
</organism>
<evidence type="ECO:0000313" key="4">
    <source>
        <dbReference type="Proteomes" id="UP001575622"/>
    </source>
</evidence>
<evidence type="ECO:0000259" key="1">
    <source>
        <dbReference type="Pfam" id="PF00534"/>
    </source>
</evidence>
<dbReference type="InterPro" id="IPR001296">
    <property type="entry name" value="Glyco_trans_1"/>
</dbReference>
<evidence type="ECO:0000259" key="2">
    <source>
        <dbReference type="Pfam" id="PF13439"/>
    </source>
</evidence>
<keyword evidence="4" id="KW-1185">Reference proteome</keyword>
<dbReference type="InterPro" id="IPR028098">
    <property type="entry name" value="Glyco_trans_4-like_N"/>
</dbReference>
<gene>
    <name evidence="3" type="ORF">ACEU3E_23325</name>
</gene>
<dbReference type="Pfam" id="PF13439">
    <property type="entry name" value="Glyco_transf_4"/>
    <property type="match status" value="1"/>
</dbReference>
<dbReference type="Pfam" id="PF00534">
    <property type="entry name" value="Glycos_transf_1"/>
    <property type="match status" value="1"/>
</dbReference>
<proteinExistence type="predicted"/>
<feature type="domain" description="Glycosyl transferase family 1" evidence="1">
    <location>
        <begin position="192"/>
        <end position="352"/>
    </location>
</feature>
<accession>A0ABV4V6Y3</accession>
<protein>
    <submittedName>
        <fullName evidence="3">Glycosyltransferase family 4 protein</fullName>
    </submittedName>
</protein>
<reference evidence="3 4" key="1">
    <citation type="submission" date="2024-09" db="EMBL/GenBank/DDBJ databases">
        <authorList>
            <person name="Makale K.P.P."/>
            <person name="Makhzoum A."/>
            <person name="Rantong G."/>
            <person name="Rahube T.O."/>
        </authorList>
    </citation>
    <scope>NUCLEOTIDE SEQUENCE [LARGE SCALE GENOMIC DNA]</scope>
    <source>
        <strain evidence="3 4">KM_D13</strain>
    </source>
</reference>
<dbReference type="Gene3D" id="3.40.50.2000">
    <property type="entry name" value="Glycogen Phosphorylase B"/>
    <property type="match status" value="2"/>
</dbReference>
<feature type="domain" description="Glycosyltransferase subfamily 4-like N-terminal" evidence="2">
    <location>
        <begin position="17"/>
        <end position="184"/>
    </location>
</feature>
<dbReference type="CDD" id="cd03808">
    <property type="entry name" value="GT4_CapM-like"/>
    <property type="match status" value="1"/>
</dbReference>
<evidence type="ECO:0000313" key="3">
    <source>
        <dbReference type="EMBL" id="MFB0845127.1"/>
    </source>
</evidence>
<dbReference type="RefSeq" id="WP_373955282.1">
    <property type="nucleotide sequence ID" value="NZ_JBHDLN010000013.1"/>
</dbReference>
<comment type="caution">
    <text evidence="3">The sequence shown here is derived from an EMBL/GenBank/DDBJ whole genome shotgun (WGS) entry which is preliminary data.</text>
</comment>
<dbReference type="PANTHER" id="PTHR12526:SF630">
    <property type="entry name" value="GLYCOSYLTRANSFERASE"/>
    <property type="match status" value="1"/>
</dbReference>
<dbReference type="Proteomes" id="UP001575622">
    <property type="component" value="Unassembled WGS sequence"/>
</dbReference>
<dbReference type="EMBL" id="JBHDLN010000013">
    <property type="protein sequence ID" value="MFB0845127.1"/>
    <property type="molecule type" value="Genomic_DNA"/>
</dbReference>
<dbReference type="PANTHER" id="PTHR12526">
    <property type="entry name" value="GLYCOSYLTRANSFERASE"/>
    <property type="match status" value="1"/>
</dbReference>
<name>A0ABV4V6Y3_9BACL</name>
<sequence length="386" mass="43931">MLDERLKICHISEATSGGVMTHLVQLAKHLAPEKFKQTFVLSTLKNQSLLNEETFHGHELHLINIKRNISPISDLISLVKMVRFLFFNRFDVIHCHSSKAGVIGRLAAWLTGHKNLIYTPHSFSVNKYNNKIKNFLFSKIERCLSFITKKVICVSEGEYYLACKQYNLAPKNKLIVIPNGIEVENLSLEISKEEFLIKNGFEGNEKILCFVGRLCDQKNPEYMIRAFSQIENEKVVLLIAGEGPLRKKMELLVSKLKIEQKVFFLGEVKNTTEILSISDIFVNTSLWEGLPYVILEAMSVGVPVIATNIVGNTDLVHDHETGYLVNVNDINQLTQTINNVLAMEDDTVVENARTLIQNKHLLSTMVESLELFYEEVCDNEISQENF</sequence>